<evidence type="ECO:0000313" key="3">
    <source>
        <dbReference type="Proteomes" id="UP001233172"/>
    </source>
</evidence>
<feature type="non-terminal residue" evidence="2">
    <location>
        <position position="1"/>
    </location>
</feature>
<dbReference type="Proteomes" id="UP001233172">
    <property type="component" value="Unassembled WGS sequence"/>
</dbReference>
<evidence type="ECO:0000313" key="2">
    <source>
        <dbReference type="EMBL" id="KAK0044581.1"/>
    </source>
</evidence>
<name>A0AAD8AY57_BIOPF</name>
<protein>
    <submittedName>
        <fullName evidence="2">Androglobin-like isoform X1</fullName>
    </submittedName>
</protein>
<reference evidence="2" key="2">
    <citation type="submission" date="2023-04" db="EMBL/GenBank/DDBJ databases">
        <authorList>
            <person name="Bu L."/>
            <person name="Lu L."/>
            <person name="Laidemitt M.R."/>
            <person name="Zhang S.M."/>
            <person name="Mutuku M."/>
            <person name="Mkoji G."/>
            <person name="Steinauer M."/>
            <person name="Loker E.S."/>
        </authorList>
    </citation>
    <scope>NUCLEOTIDE SEQUENCE</scope>
    <source>
        <strain evidence="2">KasaAsao</strain>
        <tissue evidence="2">Whole Snail</tissue>
    </source>
</reference>
<sequence length="51" mass="6070">DIFYVKEETLVVPKLYVPINTCLLRVIDNDTNQEIPRVFQKVAPYIYKKNK</sequence>
<feature type="non-terminal residue" evidence="2">
    <location>
        <position position="51"/>
    </location>
</feature>
<evidence type="ECO:0000259" key="1">
    <source>
        <dbReference type="Pfam" id="PF22069"/>
    </source>
</evidence>
<dbReference type="PANTHER" id="PTHR46298">
    <property type="entry name" value="ANDROGLOBIN"/>
    <property type="match status" value="1"/>
</dbReference>
<dbReference type="InterPro" id="IPR053033">
    <property type="entry name" value="Androglobin-like"/>
</dbReference>
<dbReference type="EMBL" id="JASAOG010000195">
    <property type="protein sequence ID" value="KAK0044581.1"/>
    <property type="molecule type" value="Genomic_DNA"/>
</dbReference>
<feature type="domain" description="Androglobin" evidence="1">
    <location>
        <begin position="2"/>
        <end position="51"/>
    </location>
</feature>
<organism evidence="2 3">
    <name type="scientific">Biomphalaria pfeifferi</name>
    <name type="common">Bloodfluke planorb</name>
    <name type="synonym">Freshwater snail</name>
    <dbReference type="NCBI Taxonomy" id="112525"/>
    <lineage>
        <taxon>Eukaryota</taxon>
        <taxon>Metazoa</taxon>
        <taxon>Spiralia</taxon>
        <taxon>Lophotrochozoa</taxon>
        <taxon>Mollusca</taxon>
        <taxon>Gastropoda</taxon>
        <taxon>Heterobranchia</taxon>
        <taxon>Euthyneura</taxon>
        <taxon>Panpulmonata</taxon>
        <taxon>Hygrophila</taxon>
        <taxon>Lymnaeoidea</taxon>
        <taxon>Planorbidae</taxon>
        <taxon>Biomphalaria</taxon>
    </lineage>
</organism>
<gene>
    <name evidence="2" type="ORF">Bpfe_025983</name>
</gene>
<reference evidence="2" key="1">
    <citation type="journal article" date="2023" name="PLoS Negl. Trop. Dis.">
        <title>A genome sequence for Biomphalaria pfeifferi, the major vector snail for the human-infecting parasite Schistosoma mansoni.</title>
        <authorList>
            <person name="Bu L."/>
            <person name="Lu L."/>
            <person name="Laidemitt M.R."/>
            <person name="Zhang S.M."/>
            <person name="Mutuku M."/>
            <person name="Mkoji G."/>
            <person name="Steinauer M."/>
            <person name="Loker E.S."/>
        </authorList>
    </citation>
    <scope>NUCLEOTIDE SEQUENCE</scope>
    <source>
        <strain evidence="2">KasaAsao</strain>
    </source>
</reference>
<dbReference type="Pfam" id="PF22069">
    <property type="entry name" value="Androglobin_IV"/>
    <property type="match status" value="1"/>
</dbReference>
<accession>A0AAD8AY57</accession>
<comment type="caution">
    <text evidence="2">The sequence shown here is derived from an EMBL/GenBank/DDBJ whole genome shotgun (WGS) entry which is preliminary data.</text>
</comment>
<dbReference type="PANTHER" id="PTHR46298:SF1">
    <property type="entry name" value="ANDROGLOBIN"/>
    <property type="match status" value="1"/>
</dbReference>
<dbReference type="AlphaFoldDB" id="A0AAD8AY57"/>
<proteinExistence type="predicted"/>
<keyword evidence="3" id="KW-1185">Reference proteome</keyword>
<dbReference type="InterPro" id="IPR054094">
    <property type="entry name" value="Androglobin_IV"/>
</dbReference>